<dbReference type="InterPro" id="IPR001347">
    <property type="entry name" value="SIS_dom"/>
</dbReference>
<evidence type="ECO:0000259" key="4">
    <source>
        <dbReference type="PROSITE" id="PS51071"/>
    </source>
</evidence>
<dbReference type="PANTHER" id="PTHR30514:SF21">
    <property type="entry name" value="RPIR-FAMILY TRANSCRIPTIONAL REGULATOR"/>
    <property type="match status" value="1"/>
</dbReference>
<dbReference type="PROSITE" id="PS51071">
    <property type="entry name" value="HTH_RPIR"/>
    <property type="match status" value="1"/>
</dbReference>
<dbReference type="InterPro" id="IPR009057">
    <property type="entry name" value="Homeodomain-like_sf"/>
</dbReference>
<evidence type="ECO:0000313" key="7">
    <source>
        <dbReference type="Proteomes" id="UP000051886"/>
    </source>
</evidence>
<name>A0A0R2LR65_9LACO</name>
<dbReference type="STRING" id="449659.IV66_GL002159"/>
<keyword evidence="3" id="KW-0804">Transcription</keyword>
<dbReference type="Proteomes" id="UP000051886">
    <property type="component" value="Unassembled WGS sequence"/>
</dbReference>
<dbReference type="GO" id="GO:0003677">
    <property type="term" value="F:DNA binding"/>
    <property type="evidence" value="ECO:0007669"/>
    <property type="project" value="UniProtKB-KW"/>
</dbReference>
<accession>A0A0R2LR65</accession>
<gene>
    <name evidence="6" type="ORF">IV66_GL002159</name>
</gene>
<evidence type="ECO:0000256" key="3">
    <source>
        <dbReference type="ARBA" id="ARBA00023163"/>
    </source>
</evidence>
<dbReference type="SUPFAM" id="SSF46689">
    <property type="entry name" value="Homeodomain-like"/>
    <property type="match status" value="1"/>
</dbReference>
<evidence type="ECO:0000256" key="1">
    <source>
        <dbReference type="ARBA" id="ARBA00023015"/>
    </source>
</evidence>
<dbReference type="AlphaFoldDB" id="A0A0R2LR65"/>
<dbReference type="InterPro" id="IPR047640">
    <property type="entry name" value="RpiR-like"/>
</dbReference>
<evidence type="ECO:0000259" key="5">
    <source>
        <dbReference type="PROSITE" id="PS51464"/>
    </source>
</evidence>
<dbReference type="CDD" id="cd05013">
    <property type="entry name" value="SIS_RpiR"/>
    <property type="match status" value="1"/>
</dbReference>
<dbReference type="InterPro" id="IPR035472">
    <property type="entry name" value="RpiR-like_SIS"/>
</dbReference>
<dbReference type="PATRIC" id="fig|449659.4.peg.2219"/>
<dbReference type="GO" id="GO:0097367">
    <property type="term" value="F:carbohydrate derivative binding"/>
    <property type="evidence" value="ECO:0007669"/>
    <property type="project" value="InterPro"/>
</dbReference>
<keyword evidence="2" id="KW-0238">DNA-binding</keyword>
<dbReference type="SUPFAM" id="SSF53697">
    <property type="entry name" value="SIS domain"/>
    <property type="match status" value="1"/>
</dbReference>
<proteinExistence type="predicted"/>
<dbReference type="GO" id="GO:1901135">
    <property type="term" value="P:carbohydrate derivative metabolic process"/>
    <property type="evidence" value="ECO:0007669"/>
    <property type="project" value="InterPro"/>
</dbReference>
<dbReference type="Gene3D" id="1.10.10.10">
    <property type="entry name" value="Winged helix-like DNA-binding domain superfamily/Winged helix DNA-binding domain"/>
    <property type="match status" value="1"/>
</dbReference>
<dbReference type="Pfam" id="PF01418">
    <property type="entry name" value="HTH_6"/>
    <property type="match status" value="1"/>
</dbReference>
<dbReference type="Pfam" id="PF01380">
    <property type="entry name" value="SIS"/>
    <property type="match status" value="1"/>
</dbReference>
<dbReference type="InterPro" id="IPR036388">
    <property type="entry name" value="WH-like_DNA-bd_sf"/>
</dbReference>
<keyword evidence="7" id="KW-1185">Reference proteome</keyword>
<dbReference type="PANTHER" id="PTHR30514">
    <property type="entry name" value="GLUCOKINASE"/>
    <property type="match status" value="1"/>
</dbReference>
<protein>
    <submittedName>
        <fullName evidence="6">RpiR family phosphosugar-binding transcriptional regulator</fullName>
    </submittedName>
</protein>
<dbReference type="RefSeq" id="WP_017867179.1">
    <property type="nucleotide sequence ID" value="NZ_BJYB01000013.1"/>
</dbReference>
<feature type="domain" description="HTH rpiR-type" evidence="4">
    <location>
        <begin position="1"/>
        <end position="68"/>
    </location>
</feature>
<feature type="domain" description="SIS" evidence="5">
    <location>
        <begin position="104"/>
        <end position="247"/>
    </location>
</feature>
<dbReference type="OrthoDB" id="2367514at2"/>
<dbReference type="GO" id="GO:0003700">
    <property type="term" value="F:DNA-binding transcription factor activity"/>
    <property type="evidence" value="ECO:0007669"/>
    <property type="project" value="InterPro"/>
</dbReference>
<dbReference type="InterPro" id="IPR046348">
    <property type="entry name" value="SIS_dom_sf"/>
</dbReference>
<dbReference type="EMBL" id="JQCN01000007">
    <property type="protein sequence ID" value="KRO01645.1"/>
    <property type="molecule type" value="Genomic_DNA"/>
</dbReference>
<evidence type="ECO:0000256" key="2">
    <source>
        <dbReference type="ARBA" id="ARBA00023125"/>
    </source>
</evidence>
<organism evidence="6 7">
    <name type="scientific">Ligilactobacillus pobuzihii</name>
    <dbReference type="NCBI Taxonomy" id="449659"/>
    <lineage>
        <taxon>Bacteria</taxon>
        <taxon>Bacillati</taxon>
        <taxon>Bacillota</taxon>
        <taxon>Bacilli</taxon>
        <taxon>Lactobacillales</taxon>
        <taxon>Lactobacillaceae</taxon>
        <taxon>Ligilactobacillus</taxon>
    </lineage>
</organism>
<keyword evidence="1" id="KW-0805">Transcription regulation</keyword>
<reference evidence="6 7" key="1">
    <citation type="journal article" date="2015" name="Genome Announc.">
        <title>Expanding the biotechnology potential of lactobacilli through comparative genomics of 213 strains and associated genera.</title>
        <authorList>
            <person name="Sun Z."/>
            <person name="Harris H.M."/>
            <person name="McCann A."/>
            <person name="Guo C."/>
            <person name="Argimon S."/>
            <person name="Zhang W."/>
            <person name="Yang X."/>
            <person name="Jeffery I.B."/>
            <person name="Cooney J.C."/>
            <person name="Kagawa T.F."/>
            <person name="Liu W."/>
            <person name="Song Y."/>
            <person name="Salvetti E."/>
            <person name="Wrobel A."/>
            <person name="Rasinkangas P."/>
            <person name="Parkhill J."/>
            <person name="Rea M.C."/>
            <person name="O'Sullivan O."/>
            <person name="Ritari J."/>
            <person name="Douillard F.P."/>
            <person name="Paul Ross R."/>
            <person name="Yang R."/>
            <person name="Briner A.E."/>
            <person name="Felis G.E."/>
            <person name="de Vos W.M."/>
            <person name="Barrangou R."/>
            <person name="Klaenhammer T.R."/>
            <person name="Caufield P.W."/>
            <person name="Cui Y."/>
            <person name="Zhang H."/>
            <person name="O'Toole P.W."/>
        </authorList>
    </citation>
    <scope>NUCLEOTIDE SEQUENCE [LARGE SCALE GENOMIC DNA]</scope>
    <source>
        <strain evidence="6 7">NBRC 103219</strain>
    </source>
</reference>
<evidence type="ECO:0000313" key="6">
    <source>
        <dbReference type="EMBL" id="KRO01645.1"/>
    </source>
</evidence>
<dbReference type="PROSITE" id="PS51464">
    <property type="entry name" value="SIS"/>
    <property type="match status" value="1"/>
</dbReference>
<comment type="caution">
    <text evidence="6">The sequence shown here is derived from an EMBL/GenBank/DDBJ whole genome shotgun (WGS) entry which is preliminary data.</text>
</comment>
<dbReference type="Gene3D" id="3.40.50.10490">
    <property type="entry name" value="Glucose-6-phosphate isomerase like protein, domain 1"/>
    <property type="match status" value="1"/>
</dbReference>
<dbReference type="InterPro" id="IPR000281">
    <property type="entry name" value="HTH_RpiR"/>
</dbReference>
<sequence>MSSDLSSAEAHLWEVVENNQEKIVDMSIVQLSLFANVSTATIVRTMKKMGYTGYTAYRENLRNSGNYNAKFKILNSVDSTIKDVILKNEIEVNNTLNNLETSTIEDSVAATRQAKMVYIFARGLSESIAREMQTKLQLSGKYTEMFSDPNIIKIISKKIKKNCIVIFITLNGETPELVYAAKNLEKSDVSKITFTTNKNSSIVPFSDLLFLGHKSATSYFPEYEISSRLPLNVMMRIFTDTYAVRTKK</sequence>